<accession>A0ABN7V3D0</accession>
<comment type="caution">
    <text evidence="1">The sequence shown here is derived from an EMBL/GenBank/DDBJ whole genome shotgun (WGS) entry which is preliminary data.</text>
</comment>
<protein>
    <submittedName>
        <fullName evidence="1">11503_t:CDS:1</fullName>
    </submittedName>
</protein>
<gene>
    <name evidence="1" type="ORF">GMARGA_LOCUS13868</name>
</gene>
<dbReference type="EMBL" id="CAJVQB010008970">
    <property type="protein sequence ID" value="CAG8725176.1"/>
    <property type="molecule type" value="Genomic_DNA"/>
</dbReference>
<feature type="non-terminal residue" evidence="1">
    <location>
        <position position="1"/>
    </location>
</feature>
<proteinExistence type="predicted"/>
<evidence type="ECO:0000313" key="1">
    <source>
        <dbReference type="EMBL" id="CAG8725176.1"/>
    </source>
</evidence>
<sequence length="210" mass="23927">KDTLEDQISVVERMQVVDALNYWQHKISPSPVVMDWLRNGVPIYPRGMLVLAAKPVPNQYNLSVDQQEWGVWEVSKGTGYGSEEQGDGSKRVNVRVGRKREDLSLQGFLGEVEEPKLAVLSSKSRAWTVYKGYCEIMGLIALPSELDLVHSFSGYVDFLATVLREHLECHFSDPSKDYRVKRICKALVKEYKKNKEPRWPCDPKTVSALK</sequence>
<dbReference type="Proteomes" id="UP000789901">
    <property type="component" value="Unassembled WGS sequence"/>
</dbReference>
<name>A0ABN7V3D0_GIGMA</name>
<keyword evidence="2" id="KW-1185">Reference proteome</keyword>
<organism evidence="1 2">
    <name type="scientific">Gigaspora margarita</name>
    <dbReference type="NCBI Taxonomy" id="4874"/>
    <lineage>
        <taxon>Eukaryota</taxon>
        <taxon>Fungi</taxon>
        <taxon>Fungi incertae sedis</taxon>
        <taxon>Mucoromycota</taxon>
        <taxon>Glomeromycotina</taxon>
        <taxon>Glomeromycetes</taxon>
        <taxon>Diversisporales</taxon>
        <taxon>Gigasporaceae</taxon>
        <taxon>Gigaspora</taxon>
    </lineage>
</organism>
<evidence type="ECO:0000313" key="2">
    <source>
        <dbReference type="Proteomes" id="UP000789901"/>
    </source>
</evidence>
<reference evidence="1 2" key="1">
    <citation type="submission" date="2021-06" db="EMBL/GenBank/DDBJ databases">
        <authorList>
            <person name="Kallberg Y."/>
            <person name="Tangrot J."/>
            <person name="Rosling A."/>
        </authorList>
    </citation>
    <scope>NUCLEOTIDE SEQUENCE [LARGE SCALE GENOMIC DNA]</scope>
    <source>
        <strain evidence="1 2">120-4 pot B 10/14</strain>
    </source>
</reference>